<dbReference type="InterPro" id="IPR036396">
    <property type="entry name" value="Cyt_P450_sf"/>
</dbReference>
<comment type="cofactor">
    <cofactor evidence="1">
        <name>heme</name>
        <dbReference type="ChEBI" id="CHEBI:30413"/>
    </cofactor>
</comment>
<dbReference type="InterPro" id="IPR002401">
    <property type="entry name" value="Cyt_P450_E_grp-I"/>
</dbReference>
<comment type="similarity">
    <text evidence="2 8">Belongs to the cytochrome P450 family.</text>
</comment>
<dbReference type="PANTHER" id="PTHR24279">
    <property type="entry name" value="CYTOCHROME P450"/>
    <property type="match status" value="1"/>
</dbReference>
<feature type="non-terminal residue" evidence="10">
    <location>
        <position position="1"/>
    </location>
</feature>
<evidence type="ECO:0000256" key="1">
    <source>
        <dbReference type="ARBA" id="ARBA00001971"/>
    </source>
</evidence>
<reference evidence="10" key="1">
    <citation type="submission" date="2025-08" db="UniProtKB">
        <authorList>
            <consortium name="RefSeq"/>
        </authorList>
    </citation>
    <scope>IDENTIFICATION</scope>
    <source>
        <tissue evidence="10">Whole Larva</tissue>
    </source>
</reference>
<dbReference type="InterPro" id="IPR050479">
    <property type="entry name" value="CYP11_CYP27_families"/>
</dbReference>
<organism evidence="9 10">
    <name type="scientific">Nicrophorus vespilloides</name>
    <name type="common">Boreal carrion beetle</name>
    <dbReference type="NCBI Taxonomy" id="110193"/>
    <lineage>
        <taxon>Eukaryota</taxon>
        <taxon>Metazoa</taxon>
        <taxon>Ecdysozoa</taxon>
        <taxon>Arthropoda</taxon>
        <taxon>Hexapoda</taxon>
        <taxon>Insecta</taxon>
        <taxon>Pterygota</taxon>
        <taxon>Neoptera</taxon>
        <taxon>Endopterygota</taxon>
        <taxon>Coleoptera</taxon>
        <taxon>Polyphaga</taxon>
        <taxon>Staphyliniformia</taxon>
        <taxon>Silphidae</taxon>
        <taxon>Nicrophorinae</taxon>
        <taxon>Nicrophorus</taxon>
    </lineage>
</organism>
<dbReference type="Gene3D" id="1.10.630.10">
    <property type="entry name" value="Cytochrome P450"/>
    <property type="match status" value="1"/>
</dbReference>
<evidence type="ECO:0000256" key="6">
    <source>
        <dbReference type="ARBA" id="ARBA00023004"/>
    </source>
</evidence>
<dbReference type="GeneID" id="108563010"/>
<dbReference type="CDD" id="cd11054">
    <property type="entry name" value="CYP24A1-like"/>
    <property type="match status" value="1"/>
</dbReference>
<evidence type="ECO:0000256" key="2">
    <source>
        <dbReference type="ARBA" id="ARBA00010617"/>
    </source>
</evidence>
<keyword evidence="9" id="KW-1185">Reference proteome</keyword>
<sequence>FEVSLLVVMISYYLFGQRSSWKARLSSTMLRHSSEVPGPLALPVFGSCWVYTAVGGYSFTRVHEFYRDMFLQHGPIVKEEALWNVPVISVVERSDIEKVFRSSGRYPIRPPTEAIAHYRRSRPDRYASTGMVNEQGASWYHLRSNLTSHLTSTKTIASFLPQVEEICGDWCSLLDQLKDPKDLISNVEVLASRLGLEAICSLVLGRRMGFLYEEADSKLTYRLAHAVSNHFGACRDTYYGLPLWKLFPTPAYKKLVESEEEIYNLVLEIIESADEASMESAVFQSVLKADVDSREKTAAIVDFIAAGIYTMRNSMVFLLNTVANDPKIQEAILQDPTGAYAKACVNETFRLLPTANCLARVIENDLELSNYRIPKHSVVLCHTGLACRDDRNFPQAEKFIPERWLDDAKQETTSVGTYLVVPFGIGRRTCPGKRFIEQILPIALQHTVRNFKMANVNPLEVQFEFLLAPKGPINMVFEKRF</sequence>
<evidence type="ECO:0000313" key="9">
    <source>
        <dbReference type="Proteomes" id="UP000695000"/>
    </source>
</evidence>
<accession>A0ABM1MR39</accession>
<dbReference type="PRINTS" id="PR00463">
    <property type="entry name" value="EP450I"/>
</dbReference>
<dbReference type="InterPro" id="IPR001128">
    <property type="entry name" value="Cyt_P450"/>
</dbReference>
<proteinExistence type="inferred from homology"/>
<keyword evidence="4 8" id="KW-0479">Metal-binding</keyword>
<evidence type="ECO:0000256" key="5">
    <source>
        <dbReference type="ARBA" id="ARBA00023002"/>
    </source>
</evidence>
<evidence type="ECO:0000256" key="3">
    <source>
        <dbReference type="ARBA" id="ARBA00022617"/>
    </source>
</evidence>
<dbReference type="PROSITE" id="PS00086">
    <property type="entry name" value="CYTOCHROME_P450"/>
    <property type="match status" value="1"/>
</dbReference>
<dbReference type="SUPFAM" id="SSF48264">
    <property type="entry name" value="Cytochrome P450"/>
    <property type="match status" value="1"/>
</dbReference>
<keyword evidence="5 8" id="KW-0560">Oxidoreductase</keyword>
<dbReference type="RefSeq" id="XP_017777039.1">
    <property type="nucleotide sequence ID" value="XM_017921550.1"/>
</dbReference>
<dbReference type="InterPro" id="IPR017972">
    <property type="entry name" value="Cyt_P450_CS"/>
</dbReference>
<dbReference type="Pfam" id="PF00067">
    <property type="entry name" value="p450"/>
    <property type="match status" value="1"/>
</dbReference>
<keyword evidence="6 8" id="KW-0408">Iron</keyword>
<gene>
    <name evidence="10" type="primary">LOC108563010</name>
</gene>
<keyword evidence="3 8" id="KW-0349">Heme</keyword>
<evidence type="ECO:0000313" key="10">
    <source>
        <dbReference type="RefSeq" id="XP_017777039.1"/>
    </source>
</evidence>
<name>A0ABM1MR39_NICVS</name>
<evidence type="ECO:0000256" key="7">
    <source>
        <dbReference type="ARBA" id="ARBA00023033"/>
    </source>
</evidence>
<dbReference type="Proteomes" id="UP000695000">
    <property type="component" value="Unplaced"/>
</dbReference>
<evidence type="ECO:0000256" key="8">
    <source>
        <dbReference type="RuleBase" id="RU000461"/>
    </source>
</evidence>
<dbReference type="PANTHER" id="PTHR24279:SF120">
    <property type="entry name" value="CYTOCHROME P450"/>
    <property type="match status" value="1"/>
</dbReference>
<evidence type="ECO:0000256" key="4">
    <source>
        <dbReference type="ARBA" id="ARBA00022723"/>
    </source>
</evidence>
<keyword evidence="7 8" id="KW-0503">Monooxygenase</keyword>
<protein>
    <submittedName>
        <fullName evidence="10">Ecdysone 20-monooxygenase</fullName>
    </submittedName>
</protein>